<evidence type="ECO:0000256" key="2">
    <source>
        <dbReference type="SAM" id="MobiDB-lite"/>
    </source>
</evidence>
<dbReference type="AlphaFoldDB" id="A0A2P8D5A6"/>
<feature type="compositionally biased region" description="Low complexity" evidence="2">
    <location>
        <begin position="370"/>
        <end position="383"/>
    </location>
</feature>
<feature type="compositionally biased region" description="Gly residues" evidence="2">
    <location>
        <begin position="26"/>
        <end position="37"/>
    </location>
</feature>
<dbReference type="EMBL" id="PYGE01000032">
    <property type="protein sequence ID" value="PSK92400.1"/>
    <property type="molecule type" value="Genomic_DNA"/>
</dbReference>
<gene>
    <name evidence="3" type="ORF">CLV30_13216</name>
</gene>
<dbReference type="RefSeq" id="WP_129710970.1">
    <property type="nucleotide sequence ID" value="NZ_ML142906.1"/>
</dbReference>
<reference evidence="3 4" key="1">
    <citation type="submission" date="2018-03" db="EMBL/GenBank/DDBJ databases">
        <title>Genomic Encyclopedia of Archaeal and Bacterial Type Strains, Phase II (KMG-II): from individual species to whole genera.</title>
        <authorList>
            <person name="Goeker M."/>
        </authorList>
    </citation>
    <scope>NUCLEOTIDE SEQUENCE [LARGE SCALE GENOMIC DNA]</scope>
    <source>
        <strain evidence="3 4">DSM 45211</strain>
    </source>
</reference>
<feature type="region of interest" description="Disordered" evidence="2">
    <location>
        <begin position="358"/>
        <end position="383"/>
    </location>
</feature>
<keyword evidence="4" id="KW-1185">Reference proteome</keyword>
<feature type="compositionally biased region" description="Low complexity" evidence="2">
    <location>
        <begin position="287"/>
        <end position="307"/>
    </location>
</feature>
<name>A0A2P8D5A6_9ACTN</name>
<feature type="coiled-coil region" evidence="1">
    <location>
        <begin position="70"/>
        <end position="97"/>
    </location>
</feature>
<dbReference type="Proteomes" id="UP000243528">
    <property type="component" value="Unassembled WGS sequence"/>
</dbReference>
<evidence type="ECO:0000313" key="3">
    <source>
        <dbReference type="EMBL" id="PSK92400.1"/>
    </source>
</evidence>
<feature type="region of interest" description="Disordered" evidence="2">
    <location>
        <begin position="285"/>
        <end position="317"/>
    </location>
</feature>
<feature type="region of interest" description="Disordered" evidence="2">
    <location>
        <begin position="26"/>
        <end position="48"/>
    </location>
</feature>
<keyword evidence="1" id="KW-0175">Coiled coil</keyword>
<dbReference type="OrthoDB" id="3403621at2"/>
<organism evidence="3 4">
    <name type="scientific">Haloactinopolyspora alba</name>
    <dbReference type="NCBI Taxonomy" id="648780"/>
    <lineage>
        <taxon>Bacteria</taxon>
        <taxon>Bacillati</taxon>
        <taxon>Actinomycetota</taxon>
        <taxon>Actinomycetes</taxon>
        <taxon>Jiangellales</taxon>
        <taxon>Jiangellaceae</taxon>
        <taxon>Haloactinopolyspora</taxon>
    </lineage>
</organism>
<proteinExistence type="predicted"/>
<evidence type="ECO:0000256" key="1">
    <source>
        <dbReference type="SAM" id="Coils"/>
    </source>
</evidence>
<comment type="caution">
    <text evidence="3">The sequence shown here is derived from an EMBL/GenBank/DDBJ whole genome shotgun (WGS) entry which is preliminary data.</text>
</comment>
<protein>
    <submittedName>
        <fullName evidence="3">Uncharacterized protein</fullName>
    </submittedName>
</protein>
<sequence>MSNWRARARLWAFACVTGMVLTGCGSDGDGGTATGSGDGDDGSGERVAPLSEYMGEGFELQPGGMMSVTAVGANELTDEQKQQMRQVEEKVAQCMRDRGFDYVPASPESEGESEFEKAYSLDPADFAAEYGYGITTLDRGSGDDGDSKDPNQKIREELSASARKAYDKALWGEDVQVLEDGGGVAIRATPGGDGGSGTGQQGCRMKASEQVRGDSGPRMGGPGAGEFEGLFQDIASLTERINSDPRVVEAQQGWSDCMAAAGHDGFEVPSDARKAVMDRAADVPGLGMTMPTGPGSGSPDDGSAESSAEQDVDEAEIEKIREYEIDVATADHECKQQGYQETYDEVSHELQEEFVEQHRAELERYRDSRANANQSAGQAGAAG</sequence>
<accession>A0A2P8D5A6</accession>
<feature type="compositionally biased region" description="Basic and acidic residues" evidence="2">
    <location>
        <begin position="358"/>
        <end position="369"/>
    </location>
</feature>
<evidence type="ECO:0000313" key="4">
    <source>
        <dbReference type="Proteomes" id="UP000243528"/>
    </source>
</evidence>
<dbReference type="PROSITE" id="PS51257">
    <property type="entry name" value="PROKAR_LIPOPROTEIN"/>
    <property type="match status" value="1"/>
</dbReference>